<proteinExistence type="predicted"/>
<dbReference type="AlphaFoldDB" id="A0A9D2DDL5"/>
<evidence type="ECO:0000313" key="2">
    <source>
        <dbReference type="Proteomes" id="UP000824014"/>
    </source>
</evidence>
<evidence type="ECO:0000313" key="1">
    <source>
        <dbReference type="EMBL" id="HIZ14922.1"/>
    </source>
</evidence>
<accession>A0A9D2DDL5</accession>
<sequence length="85" mass="9236">MGKIEVKICMGTMCYVMGGADLKDAVDSLPPEERQLIDVSYAPCLGNCNDAGEPPYVQVNGRTIARVSKSSLIQILKEELYNNAV</sequence>
<name>A0A9D2DDL5_9BACT</name>
<gene>
    <name evidence="1" type="ORF">H9816_03295</name>
</gene>
<dbReference type="SUPFAM" id="SSF52833">
    <property type="entry name" value="Thioredoxin-like"/>
    <property type="match status" value="1"/>
</dbReference>
<organism evidence="1 2">
    <name type="scientific">Candidatus Tidjanibacter faecipullorum</name>
    <dbReference type="NCBI Taxonomy" id="2838766"/>
    <lineage>
        <taxon>Bacteria</taxon>
        <taxon>Pseudomonadati</taxon>
        <taxon>Bacteroidota</taxon>
        <taxon>Bacteroidia</taxon>
        <taxon>Bacteroidales</taxon>
        <taxon>Rikenellaceae</taxon>
        <taxon>Tidjanibacter</taxon>
    </lineage>
</organism>
<dbReference type="EMBL" id="DXCC01000008">
    <property type="protein sequence ID" value="HIZ14922.1"/>
    <property type="molecule type" value="Genomic_DNA"/>
</dbReference>
<reference evidence="1" key="1">
    <citation type="journal article" date="2021" name="PeerJ">
        <title>Extensive microbial diversity within the chicken gut microbiome revealed by metagenomics and culture.</title>
        <authorList>
            <person name="Gilroy R."/>
            <person name="Ravi A."/>
            <person name="Getino M."/>
            <person name="Pursley I."/>
            <person name="Horton D.L."/>
            <person name="Alikhan N.F."/>
            <person name="Baker D."/>
            <person name="Gharbi K."/>
            <person name="Hall N."/>
            <person name="Watson M."/>
            <person name="Adriaenssens E.M."/>
            <person name="Foster-Nyarko E."/>
            <person name="Jarju S."/>
            <person name="Secka A."/>
            <person name="Antonio M."/>
            <person name="Oren A."/>
            <person name="Chaudhuri R.R."/>
            <person name="La Ragione R."/>
            <person name="Hildebrand F."/>
            <person name="Pallen M.J."/>
        </authorList>
    </citation>
    <scope>NUCLEOTIDE SEQUENCE</scope>
    <source>
        <strain evidence="1">ChiHjej11B10-19426</strain>
    </source>
</reference>
<dbReference type="InterPro" id="IPR036249">
    <property type="entry name" value="Thioredoxin-like_sf"/>
</dbReference>
<reference evidence="1" key="2">
    <citation type="submission" date="2021-04" db="EMBL/GenBank/DDBJ databases">
        <authorList>
            <person name="Gilroy R."/>
        </authorList>
    </citation>
    <scope>NUCLEOTIDE SEQUENCE</scope>
    <source>
        <strain evidence="1">ChiHjej11B10-19426</strain>
    </source>
</reference>
<dbReference type="Gene3D" id="3.40.30.10">
    <property type="entry name" value="Glutaredoxin"/>
    <property type="match status" value="1"/>
</dbReference>
<dbReference type="Pfam" id="PF01257">
    <property type="entry name" value="2Fe-2S_thioredx"/>
    <property type="match status" value="1"/>
</dbReference>
<protein>
    <submittedName>
        <fullName evidence="1">NAD(P)H-dependent oxidoreductase subunit E</fullName>
    </submittedName>
</protein>
<comment type="caution">
    <text evidence="1">The sequence shown here is derived from an EMBL/GenBank/DDBJ whole genome shotgun (WGS) entry which is preliminary data.</text>
</comment>
<dbReference type="Proteomes" id="UP000824014">
    <property type="component" value="Unassembled WGS sequence"/>
</dbReference>